<keyword evidence="1" id="KW-0812">Transmembrane</keyword>
<sequence length="161" mass="17871">MDAPIEPGLTTLIARAPRWQRVQRWPALLLLVAGVWSLVFGFEPVSLLFIAVGFWGTAEFWRGLRVTGDTVVAQGRMVRRQVPLADVLQVGQTPGRTLWLQAKGRRTLVLRMAEVRVDEEGGLVEIQQRLRDLAAAAGATLDEPLEERVAAPRPRTPLFGI</sequence>
<reference evidence="3" key="1">
    <citation type="journal article" date="2019" name="Int. J. Syst. Evol. Microbiol.">
        <title>The Global Catalogue of Microorganisms (GCM) 10K type strain sequencing project: providing services to taxonomists for standard genome sequencing and annotation.</title>
        <authorList>
            <consortium name="The Broad Institute Genomics Platform"/>
            <consortium name="The Broad Institute Genome Sequencing Center for Infectious Disease"/>
            <person name="Wu L."/>
            <person name="Ma J."/>
        </authorList>
    </citation>
    <scope>NUCLEOTIDE SEQUENCE [LARGE SCALE GENOMIC DNA]</scope>
    <source>
        <strain evidence="3">CGMCC 1.12477</strain>
    </source>
</reference>
<dbReference type="EMBL" id="JBHUGD010000003">
    <property type="protein sequence ID" value="MFD1947731.1"/>
    <property type="molecule type" value="Genomic_DNA"/>
</dbReference>
<proteinExistence type="predicted"/>
<gene>
    <name evidence="2" type="ORF">ACFSDE_13105</name>
</gene>
<protein>
    <recommendedName>
        <fullName evidence="4">PH domain-containing protein</fullName>
    </recommendedName>
</protein>
<organism evidence="2 3">
    <name type="scientific">Nocardioides aestuarii</name>
    <dbReference type="NCBI Taxonomy" id="252231"/>
    <lineage>
        <taxon>Bacteria</taxon>
        <taxon>Bacillati</taxon>
        <taxon>Actinomycetota</taxon>
        <taxon>Actinomycetes</taxon>
        <taxon>Propionibacteriales</taxon>
        <taxon>Nocardioidaceae</taxon>
        <taxon>Nocardioides</taxon>
    </lineage>
</organism>
<evidence type="ECO:0000256" key="1">
    <source>
        <dbReference type="SAM" id="Phobius"/>
    </source>
</evidence>
<accession>A0ABW4TQ18</accession>
<keyword evidence="1" id="KW-0472">Membrane</keyword>
<name>A0ABW4TQ18_9ACTN</name>
<dbReference type="Proteomes" id="UP001597351">
    <property type="component" value="Unassembled WGS sequence"/>
</dbReference>
<evidence type="ECO:0008006" key="4">
    <source>
        <dbReference type="Google" id="ProtNLM"/>
    </source>
</evidence>
<evidence type="ECO:0000313" key="3">
    <source>
        <dbReference type="Proteomes" id="UP001597351"/>
    </source>
</evidence>
<dbReference type="RefSeq" id="WP_343919087.1">
    <property type="nucleotide sequence ID" value="NZ_BAAAJT010000002.1"/>
</dbReference>
<feature type="transmembrane region" description="Helical" evidence="1">
    <location>
        <begin position="27"/>
        <end position="55"/>
    </location>
</feature>
<comment type="caution">
    <text evidence="2">The sequence shown here is derived from an EMBL/GenBank/DDBJ whole genome shotgun (WGS) entry which is preliminary data.</text>
</comment>
<keyword evidence="1" id="KW-1133">Transmembrane helix</keyword>
<keyword evidence="3" id="KW-1185">Reference proteome</keyword>
<evidence type="ECO:0000313" key="2">
    <source>
        <dbReference type="EMBL" id="MFD1947731.1"/>
    </source>
</evidence>